<dbReference type="PATRIC" id="fig|380242.3.peg.4101"/>
<evidence type="ECO:0008006" key="14">
    <source>
        <dbReference type="Google" id="ProtNLM"/>
    </source>
</evidence>
<name>A0A0M2UQQ5_9BACT</name>
<evidence type="ECO:0000256" key="3">
    <source>
        <dbReference type="ARBA" id="ARBA00022692"/>
    </source>
</evidence>
<dbReference type="PANTHER" id="PTHR43099">
    <property type="entry name" value="UPF0053 PROTEIN YRKA"/>
    <property type="match status" value="1"/>
</dbReference>
<dbReference type="InterPro" id="IPR051676">
    <property type="entry name" value="UPF0053_domain"/>
</dbReference>
<comment type="subcellular location">
    <subcellularLocation>
        <location evidence="1">Cell membrane</location>
        <topology evidence="1">Multi-pass membrane protein</topology>
    </subcellularLocation>
</comment>
<evidence type="ECO:0000256" key="1">
    <source>
        <dbReference type="ARBA" id="ARBA00004651"/>
    </source>
</evidence>
<sequence length="348" mass="39145">MEWIIVIVLVLFNGVFSCMEMAFASANVPLLREMASKGNTSAKIFIHLKGRPERTFAVIQIGITLVGISSAAVGGAEVKTSILPYIRDLFHVSGAFAEILGIVFFIIPFTFFTVIIGELVPKAIAIRYPEEVSLFSSRLLTLMTKIASPLVHILEKSTVKLLFLIGIRHSPPSEETVPDLPLKSLHPFHRDYILNLFALRFKKASDVMLPFHKVVAIHSSMGKEEILKIIIACGHTRIPVVSDETEPRVVGILHTKEFVAMMDTKTEFSLTSLLRKPYFIDANESILRILKNFQGNRIHMAIVLRDTRPIGIISLEDIIEEVVGEIYDEDDDGIVKRIWNQRISTRRQ</sequence>
<feature type="domain" description="CNNM transmembrane" evidence="11">
    <location>
        <begin position="1"/>
        <end position="199"/>
    </location>
</feature>
<dbReference type="Pfam" id="PF00571">
    <property type="entry name" value="CBS"/>
    <property type="match status" value="2"/>
</dbReference>
<feature type="domain" description="CBS" evidence="10">
    <location>
        <begin position="208"/>
        <end position="268"/>
    </location>
</feature>
<evidence type="ECO:0000259" key="10">
    <source>
        <dbReference type="PROSITE" id="PS51371"/>
    </source>
</evidence>
<evidence type="ECO:0000313" key="12">
    <source>
        <dbReference type="EMBL" id="KKO17985.1"/>
    </source>
</evidence>
<dbReference type="InterPro" id="IPR046342">
    <property type="entry name" value="CBS_dom_sf"/>
</dbReference>
<keyword evidence="4" id="KW-0677">Repeat</keyword>
<dbReference type="PROSITE" id="PS51371">
    <property type="entry name" value="CBS"/>
    <property type="match status" value="2"/>
</dbReference>
<evidence type="ECO:0000256" key="4">
    <source>
        <dbReference type="ARBA" id="ARBA00022737"/>
    </source>
</evidence>
<proteinExistence type="predicted"/>
<dbReference type="Gene3D" id="3.10.580.10">
    <property type="entry name" value="CBS-domain"/>
    <property type="match status" value="1"/>
</dbReference>
<dbReference type="AlphaFoldDB" id="A0A0M2UQQ5"/>
<evidence type="ECO:0000259" key="11">
    <source>
        <dbReference type="PROSITE" id="PS51846"/>
    </source>
</evidence>
<evidence type="ECO:0000256" key="9">
    <source>
        <dbReference type="SAM" id="Phobius"/>
    </source>
</evidence>
<evidence type="ECO:0000256" key="8">
    <source>
        <dbReference type="PROSITE-ProRule" id="PRU01193"/>
    </source>
</evidence>
<evidence type="ECO:0000256" key="6">
    <source>
        <dbReference type="ARBA" id="ARBA00023136"/>
    </source>
</evidence>
<reference evidence="12 13" key="1">
    <citation type="journal article" date="2013" name="BMC Microbiol.">
        <title>Identification of the type II cytochrome c maturation pathway in anammox bacteria by comparative genomics.</title>
        <authorList>
            <person name="Ferousi C."/>
            <person name="Speth D.R."/>
            <person name="Reimann J."/>
            <person name="Op den Camp H.J."/>
            <person name="Allen J.W."/>
            <person name="Keltjens J.T."/>
            <person name="Jetten M.S."/>
        </authorList>
    </citation>
    <scope>NUCLEOTIDE SEQUENCE [LARGE SCALE GENOMIC DNA]</scope>
    <source>
        <strain evidence="12">RU1</strain>
    </source>
</reference>
<comment type="caution">
    <text evidence="12">The sequence shown here is derived from an EMBL/GenBank/DDBJ whole genome shotgun (WGS) entry which is preliminary data.</text>
</comment>
<dbReference type="PROSITE" id="PS51846">
    <property type="entry name" value="CNNM"/>
    <property type="match status" value="1"/>
</dbReference>
<dbReference type="InterPro" id="IPR002550">
    <property type="entry name" value="CNNM"/>
</dbReference>
<keyword evidence="13" id="KW-1185">Reference proteome</keyword>
<accession>A0A0M2UQQ5</accession>
<dbReference type="InterPro" id="IPR000644">
    <property type="entry name" value="CBS_dom"/>
</dbReference>
<dbReference type="Pfam" id="PF01595">
    <property type="entry name" value="CNNM"/>
    <property type="match status" value="1"/>
</dbReference>
<keyword evidence="7" id="KW-0129">CBS domain</keyword>
<keyword evidence="3 8" id="KW-0812">Transmembrane</keyword>
<evidence type="ECO:0000256" key="2">
    <source>
        <dbReference type="ARBA" id="ARBA00022475"/>
    </source>
</evidence>
<organism evidence="12 13">
    <name type="scientific">Candidatus Brocadia fulgida</name>
    <dbReference type="NCBI Taxonomy" id="380242"/>
    <lineage>
        <taxon>Bacteria</taxon>
        <taxon>Pseudomonadati</taxon>
        <taxon>Planctomycetota</taxon>
        <taxon>Candidatus Brocadiia</taxon>
        <taxon>Candidatus Brocadiales</taxon>
        <taxon>Candidatus Brocadiaceae</taxon>
        <taxon>Candidatus Brocadia</taxon>
    </lineage>
</organism>
<dbReference type="Proteomes" id="UP000034954">
    <property type="component" value="Unassembled WGS sequence"/>
</dbReference>
<feature type="domain" description="CBS" evidence="10">
    <location>
        <begin position="273"/>
        <end position="329"/>
    </location>
</feature>
<protein>
    <recommendedName>
        <fullName evidence="14">Hemolysin</fullName>
    </recommendedName>
</protein>
<keyword evidence="6 8" id="KW-0472">Membrane</keyword>
<dbReference type="PANTHER" id="PTHR43099:SF5">
    <property type="entry name" value="HLYC_CORC FAMILY TRANSPORTER"/>
    <property type="match status" value="1"/>
</dbReference>
<evidence type="ECO:0000313" key="13">
    <source>
        <dbReference type="Proteomes" id="UP000034954"/>
    </source>
</evidence>
<feature type="transmembrane region" description="Helical" evidence="9">
    <location>
        <begin position="96"/>
        <end position="120"/>
    </location>
</feature>
<gene>
    <name evidence="12" type="ORF">BROFUL_03328</name>
</gene>
<keyword evidence="5 8" id="KW-1133">Transmembrane helix</keyword>
<evidence type="ECO:0000256" key="5">
    <source>
        <dbReference type="ARBA" id="ARBA00022989"/>
    </source>
</evidence>
<dbReference type="CDD" id="cd04590">
    <property type="entry name" value="CBS_pair_CorC_HlyC_assoc"/>
    <property type="match status" value="1"/>
</dbReference>
<feature type="transmembrane region" description="Helical" evidence="9">
    <location>
        <begin position="56"/>
        <end position="76"/>
    </location>
</feature>
<feature type="transmembrane region" description="Helical" evidence="9">
    <location>
        <begin position="6"/>
        <end position="28"/>
    </location>
</feature>
<dbReference type="InterPro" id="IPR044751">
    <property type="entry name" value="Ion_transp-like_CBS"/>
</dbReference>
<dbReference type="GO" id="GO:0005886">
    <property type="term" value="C:plasma membrane"/>
    <property type="evidence" value="ECO:0007669"/>
    <property type="project" value="UniProtKB-SubCell"/>
</dbReference>
<dbReference type="SUPFAM" id="SSF54631">
    <property type="entry name" value="CBS-domain pair"/>
    <property type="match status" value="1"/>
</dbReference>
<keyword evidence="2" id="KW-1003">Cell membrane</keyword>
<dbReference type="EMBL" id="LAQJ01000305">
    <property type="protein sequence ID" value="KKO17985.1"/>
    <property type="molecule type" value="Genomic_DNA"/>
</dbReference>
<evidence type="ECO:0000256" key="7">
    <source>
        <dbReference type="PROSITE-ProRule" id="PRU00703"/>
    </source>
</evidence>